<comment type="caution">
    <text evidence="1">The sequence shown here is derived from an EMBL/GenBank/DDBJ whole genome shotgun (WGS) entry which is preliminary data.</text>
</comment>
<gene>
    <name evidence="1" type="ORF">HF086_003329</name>
</gene>
<dbReference type="Proteomes" id="UP000814243">
    <property type="component" value="Unassembled WGS sequence"/>
</dbReference>
<protein>
    <submittedName>
        <fullName evidence="1">Uncharacterized protein</fullName>
    </submittedName>
</protein>
<dbReference type="AlphaFoldDB" id="A0A922MY40"/>
<proteinExistence type="predicted"/>
<accession>A0A922MY40</accession>
<dbReference type="EMBL" id="JACEFF010000058">
    <property type="protein sequence ID" value="KAH9644999.1"/>
    <property type="molecule type" value="Genomic_DNA"/>
</dbReference>
<sequence length="94" mass="10556">MSNKRSRFTPFLKQNFSERFKLRTEEDINPISAKYLLTRLQCFVTSAVGINLIGHGAVVGFAAVLLPQLHEPHSDIHTTKAADSWIGTQKFLSL</sequence>
<evidence type="ECO:0000313" key="1">
    <source>
        <dbReference type="EMBL" id="KAH9644999.1"/>
    </source>
</evidence>
<reference evidence="1" key="1">
    <citation type="journal article" date="2021" name="G3 (Bethesda)">
        <title>Genome and transcriptome analysis of the beet armyworm Spodoptera exigua reveals targets for pest control. .</title>
        <authorList>
            <person name="Simon S."/>
            <person name="Breeschoten T."/>
            <person name="Jansen H.J."/>
            <person name="Dirks R.P."/>
            <person name="Schranz M.E."/>
            <person name="Ros V.I.D."/>
        </authorList>
    </citation>
    <scope>NUCLEOTIDE SEQUENCE</scope>
    <source>
        <strain evidence="1">TB_SE_WUR_2020</strain>
    </source>
</reference>
<name>A0A922MY40_SPOEX</name>
<evidence type="ECO:0000313" key="2">
    <source>
        <dbReference type="Proteomes" id="UP000814243"/>
    </source>
</evidence>
<organism evidence="1 2">
    <name type="scientific">Spodoptera exigua</name>
    <name type="common">Beet armyworm</name>
    <name type="synonym">Noctua fulgens</name>
    <dbReference type="NCBI Taxonomy" id="7107"/>
    <lineage>
        <taxon>Eukaryota</taxon>
        <taxon>Metazoa</taxon>
        <taxon>Ecdysozoa</taxon>
        <taxon>Arthropoda</taxon>
        <taxon>Hexapoda</taxon>
        <taxon>Insecta</taxon>
        <taxon>Pterygota</taxon>
        <taxon>Neoptera</taxon>
        <taxon>Endopterygota</taxon>
        <taxon>Lepidoptera</taxon>
        <taxon>Glossata</taxon>
        <taxon>Ditrysia</taxon>
        <taxon>Noctuoidea</taxon>
        <taxon>Noctuidae</taxon>
        <taxon>Amphipyrinae</taxon>
        <taxon>Spodoptera</taxon>
    </lineage>
</organism>